<evidence type="ECO:0000313" key="2">
    <source>
        <dbReference type="Proteomes" id="UP000265520"/>
    </source>
</evidence>
<keyword evidence="2" id="KW-1185">Reference proteome</keyword>
<dbReference type="Proteomes" id="UP000265520">
    <property type="component" value="Unassembled WGS sequence"/>
</dbReference>
<evidence type="ECO:0000313" key="1">
    <source>
        <dbReference type="EMBL" id="MCI89995.1"/>
    </source>
</evidence>
<dbReference type="AlphaFoldDB" id="A0A392VTG2"/>
<feature type="non-terminal residue" evidence="1">
    <location>
        <position position="1"/>
    </location>
</feature>
<proteinExistence type="predicted"/>
<sequence>QLQICLLREAQVCSSVQDLSLSPARGAGQAARGAARADFLEKSFLGGHFDLDSVLS</sequence>
<comment type="caution">
    <text evidence="1">The sequence shown here is derived from an EMBL/GenBank/DDBJ whole genome shotgun (WGS) entry which is preliminary data.</text>
</comment>
<reference evidence="1 2" key="1">
    <citation type="journal article" date="2018" name="Front. Plant Sci.">
        <title>Red Clover (Trifolium pratense) and Zigzag Clover (T. medium) - A Picture of Genomic Similarities and Differences.</title>
        <authorList>
            <person name="Dluhosova J."/>
            <person name="Istvanek J."/>
            <person name="Nedelnik J."/>
            <person name="Repkova J."/>
        </authorList>
    </citation>
    <scope>NUCLEOTIDE SEQUENCE [LARGE SCALE GENOMIC DNA]</scope>
    <source>
        <strain evidence="2">cv. 10/8</strain>
        <tissue evidence="1">Leaf</tissue>
    </source>
</reference>
<name>A0A392VTG2_9FABA</name>
<dbReference type="EMBL" id="LXQA011232212">
    <property type="protein sequence ID" value="MCI89995.1"/>
    <property type="molecule type" value="Genomic_DNA"/>
</dbReference>
<accession>A0A392VTG2</accession>
<organism evidence="1 2">
    <name type="scientific">Trifolium medium</name>
    <dbReference type="NCBI Taxonomy" id="97028"/>
    <lineage>
        <taxon>Eukaryota</taxon>
        <taxon>Viridiplantae</taxon>
        <taxon>Streptophyta</taxon>
        <taxon>Embryophyta</taxon>
        <taxon>Tracheophyta</taxon>
        <taxon>Spermatophyta</taxon>
        <taxon>Magnoliopsida</taxon>
        <taxon>eudicotyledons</taxon>
        <taxon>Gunneridae</taxon>
        <taxon>Pentapetalae</taxon>
        <taxon>rosids</taxon>
        <taxon>fabids</taxon>
        <taxon>Fabales</taxon>
        <taxon>Fabaceae</taxon>
        <taxon>Papilionoideae</taxon>
        <taxon>50 kb inversion clade</taxon>
        <taxon>NPAAA clade</taxon>
        <taxon>Hologalegina</taxon>
        <taxon>IRL clade</taxon>
        <taxon>Trifolieae</taxon>
        <taxon>Trifolium</taxon>
    </lineage>
</organism>
<protein>
    <submittedName>
        <fullName evidence="1">Uncharacterized protein</fullName>
    </submittedName>
</protein>